<feature type="compositionally biased region" description="Low complexity" evidence="8">
    <location>
        <begin position="172"/>
        <end position="186"/>
    </location>
</feature>
<dbReference type="Gene3D" id="4.10.280.10">
    <property type="entry name" value="Helix-loop-helix DNA-binding domain"/>
    <property type="match status" value="1"/>
</dbReference>
<sequence>MGQIDKLHLFFLILFTLPFNLITKPVFSTMSPEPGGTNSDGRRKRVNSTSTASTSLQIRKTPASMTKKTANNNLPSTAILIRTRNNSTSSAQAPALKNIKVKRSPRLRTISLNIDEKKFFTERKPTASPSNSSESSNYSTGDRQSTTVCAKNKTYNILVIKNGGTRTRPKRNINNQQNYNNNSIRSCSPGRSSITNNITGGGQQHISSNNMMYSASPATNYKIHTSMDDVIIEENFQDEEDYDHLRIPGNYSCSENLRSHIGNSQHTSSPSSDTIGSLPRPIPSANGSSGANSLTSDSPLGSGFGKVVSSSAPASSFEMETLMRGRTGTNTSQISSIPMASETEVCRDRRKKDIHNMIERRRRYNINDRIKELGQMLPKSTAEEMKLNKGTILKASCDYIRQLQKENEQLAKQAQVGNVRNHDALTKKYQERIRELEEIILRNNLGKLPQSDNGNQVVVGKMIKQEVFDDYKPTNTPSPHHIGSYGSKGFVSQLSEMQITGSPIRNPQNNYINVHSNGQGNMSQMMHSPGYSYFNDSTSGNGGSNVASEYGTPNGNTLQWASNGQSMKMVPENNFDLMDELNLFQSSSNPMIQGDQVNGMMSGSQMSPDITWDHSGFSPEGTSKTDPGRVVNMDY</sequence>
<dbReference type="GO" id="GO:0005634">
    <property type="term" value="C:nucleus"/>
    <property type="evidence" value="ECO:0007669"/>
    <property type="project" value="UniProtKB-SubCell"/>
</dbReference>
<reference evidence="11" key="1">
    <citation type="submission" date="2014-07" db="EMBL/GenBank/DDBJ databases">
        <authorList>
            <person name="Martin A.A"/>
            <person name="De Silva N."/>
        </authorList>
    </citation>
    <scope>NUCLEOTIDE SEQUENCE</scope>
</reference>
<evidence type="ECO:0000256" key="1">
    <source>
        <dbReference type="ARBA" id="ARBA00004123"/>
    </source>
</evidence>
<dbReference type="GO" id="GO:0046983">
    <property type="term" value="F:protein dimerization activity"/>
    <property type="evidence" value="ECO:0007669"/>
    <property type="project" value="InterPro"/>
</dbReference>
<accession>A0A0K0F0B5</accession>
<evidence type="ECO:0000256" key="2">
    <source>
        <dbReference type="ARBA" id="ARBA00008289"/>
    </source>
</evidence>
<keyword evidence="11" id="KW-1185">Reference proteome</keyword>
<feature type="region of interest" description="Disordered" evidence="8">
    <location>
        <begin position="256"/>
        <end position="298"/>
    </location>
</feature>
<comment type="similarity">
    <text evidence="2">Belongs to the MiT/TFE family.</text>
</comment>
<keyword evidence="6" id="KW-0539">Nucleus</keyword>
<dbReference type="GO" id="GO:0000981">
    <property type="term" value="F:DNA-binding transcription factor activity, RNA polymerase II-specific"/>
    <property type="evidence" value="ECO:0007669"/>
    <property type="project" value="TreeGrafter"/>
</dbReference>
<dbReference type="Proteomes" id="UP000035680">
    <property type="component" value="Unassembled WGS sequence"/>
</dbReference>
<dbReference type="SMART" id="SM00353">
    <property type="entry name" value="HLH"/>
    <property type="match status" value="1"/>
</dbReference>
<dbReference type="WBParaSite" id="SVE_0222900.1">
    <property type="protein sequence ID" value="SVE_0222900.1"/>
    <property type="gene ID" value="SVE_0222900"/>
</dbReference>
<dbReference type="InterPro" id="IPR011598">
    <property type="entry name" value="bHLH_dom"/>
</dbReference>
<dbReference type="CDD" id="cd11397">
    <property type="entry name" value="bHLHzip_MITF_like"/>
    <property type="match status" value="1"/>
</dbReference>
<keyword evidence="9" id="KW-0732">Signal</keyword>
<dbReference type="PANTHER" id="PTHR45776:SF2">
    <property type="entry name" value="MIP04163P"/>
    <property type="match status" value="1"/>
</dbReference>
<feature type="signal peptide" evidence="9">
    <location>
        <begin position="1"/>
        <end position="23"/>
    </location>
</feature>
<feature type="region of interest" description="Disordered" evidence="8">
    <location>
        <begin position="32"/>
        <end position="57"/>
    </location>
</feature>
<dbReference type="SUPFAM" id="SSF47459">
    <property type="entry name" value="HLH, helix-loop-helix DNA-binding domain"/>
    <property type="match status" value="1"/>
</dbReference>
<organism evidence="11 12">
    <name type="scientific">Strongyloides venezuelensis</name>
    <name type="common">Threadworm</name>
    <dbReference type="NCBI Taxonomy" id="75913"/>
    <lineage>
        <taxon>Eukaryota</taxon>
        <taxon>Metazoa</taxon>
        <taxon>Ecdysozoa</taxon>
        <taxon>Nematoda</taxon>
        <taxon>Chromadorea</taxon>
        <taxon>Rhabditida</taxon>
        <taxon>Tylenchina</taxon>
        <taxon>Panagrolaimomorpha</taxon>
        <taxon>Strongyloidoidea</taxon>
        <taxon>Strongyloididae</taxon>
        <taxon>Strongyloides</taxon>
    </lineage>
</organism>
<evidence type="ECO:0000313" key="12">
    <source>
        <dbReference type="WBParaSite" id="SVE_0222900.1"/>
    </source>
</evidence>
<dbReference type="PROSITE" id="PS50888">
    <property type="entry name" value="BHLH"/>
    <property type="match status" value="1"/>
</dbReference>
<keyword evidence="7" id="KW-0175">Coiled coil</keyword>
<evidence type="ECO:0000256" key="7">
    <source>
        <dbReference type="SAM" id="Coils"/>
    </source>
</evidence>
<dbReference type="STRING" id="75913.A0A0K0F0B5"/>
<feature type="region of interest" description="Disordered" evidence="8">
    <location>
        <begin position="165"/>
        <end position="190"/>
    </location>
</feature>
<keyword evidence="4" id="KW-0238">DNA-binding</keyword>
<dbReference type="Pfam" id="PF00010">
    <property type="entry name" value="HLH"/>
    <property type="match status" value="1"/>
</dbReference>
<evidence type="ECO:0000313" key="11">
    <source>
        <dbReference type="Proteomes" id="UP000035680"/>
    </source>
</evidence>
<dbReference type="AlphaFoldDB" id="A0A0K0F0B5"/>
<feature type="domain" description="BHLH" evidence="10">
    <location>
        <begin position="350"/>
        <end position="403"/>
    </location>
</feature>
<dbReference type="GO" id="GO:0000978">
    <property type="term" value="F:RNA polymerase II cis-regulatory region sequence-specific DNA binding"/>
    <property type="evidence" value="ECO:0007669"/>
    <property type="project" value="TreeGrafter"/>
</dbReference>
<feature type="compositionally biased region" description="Low complexity" evidence="8">
    <location>
        <begin position="128"/>
        <end position="139"/>
    </location>
</feature>
<feature type="compositionally biased region" description="Polar residues" evidence="8">
    <location>
        <begin position="285"/>
        <end position="298"/>
    </location>
</feature>
<feature type="region of interest" description="Disordered" evidence="8">
    <location>
        <begin position="615"/>
        <end position="635"/>
    </location>
</feature>
<evidence type="ECO:0000256" key="8">
    <source>
        <dbReference type="SAM" id="MobiDB-lite"/>
    </source>
</evidence>
<feature type="chain" id="PRO_5005329159" evidence="9">
    <location>
        <begin position="24"/>
        <end position="635"/>
    </location>
</feature>
<protein>
    <submittedName>
        <fullName evidence="12">MIP04163p (inferred by orthology to a D. melanogaster protein)</fullName>
    </submittedName>
</protein>
<feature type="compositionally biased region" description="Polar residues" evidence="8">
    <location>
        <begin position="47"/>
        <end position="57"/>
    </location>
</feature>
<feature type="region of interest" description="Disordered" evidence="8">
    <location>
        <begin position="121"/>
        <end position="145"/>
    </location>
</feature>
<feature type="compositionally biased region" description="Polar residues" evidence="8">
    <location>
        <begin position="256"/>
        <end position="275"/>
    </location>
</feature>
<evidence type="ECO:0000256" key="9">
    <source>
        <dbReference type="SAM" id="SignalP"/>
    </source>
</evidence>
<evidence type="ECO:0000256" key="5">
    <source>
        <dbReference type="ARBA" id="ARBA00023163"/>
    </source>
</evidence>
<evidence type="ECO:0000256" key="4">
    <source>
        <dbReference type="ARBA" id="ARBA00023125"/>
    </source>
</evidence>
<feature type="coiled-coil region" evidence="7">
    <location>
        <begin position="400"/>
        <end position="439"/>
    </location>
</feature>
<name>A0A0K0F0B5_STRVS</name>
<reference evidence="12" key="2">
    <citation type="submission" date="2015-08" db="UniProtKB">
        <authorList>
            <consortium name="WormBaseParasite"/>
        </authorList>
    </citation>
    <scope>IDENTIFICATION</scope>
</reference>
<evidence type="ECO:0000256" key="6">
    <source>
        <dbReference type="ARBA" id="ARBA00023242"/>
    </source>
</evidence>
<evidence type="ECO:0000256" key="3">
    <source>
        <dbReference type="ARBA" id="ARBA00023015"/>
    </source>
</evidence>
<dbReference type="PANTHER" id="PTHR45776">
    <property type="entry name" value="MIP04163P"/>
    <property type="match status" value="1"/>
</dbReference>
<dbReference type="InterPro" id="IPR036638">
    <property type="entry name" value="HLH_DNA-bd_sf"/>
</dbReference>
<evidence type="ECO:0000259" key="10">
    <source>
        <dbReference type="PROSITE" id="PS50888"/>
    </source>
</evidence>
<comment type="subcellular location">
    <subcellularLocation>
        <location evidence="1">Nucleus</location>
    </subcellularLocation>
</comment>
<proteinExistence type="inferred from homology"/>
<keyword evidence="5" id="KW-0804">Transcription</keyword>
<keyword evidence="3" id="KW-0805">Transcription regulation</keyword>